<dbReference type="RefSeq" id="WP_307390747.1">
    <property type="nucleotide sequence ID" value="NZ_BAAADK010000018.1"/>
</dbReference>
<dbReference type="InterPro" id="IPR024029">
    <property type="entry name" value="Pyridox_Oxase_FMN-dep"/>
</dbReference>
<dbReference type="PANTHER" id="PTHR42815">
    <property type="entry name" value="FAD-BINDING, PUTATIVE (AFU_ORTHOLOGUE AFUA_6G07600)-RELATED"/>
    <property type="match status" value="1"/>
</dbReference>
<name>A0ABT9VUP8_9BACI</name>
<evidence type="ECO:0000259" key="1">
    <source>
        <dbReference type="Pfam" id="PF01243"/>
    </source>
</evidence>
<evidence type="ECO:0000313" key="3">
    <source>
        <dbReference type="Proteomes" id="UP001235840"/>
    </source>
</evidence>
<dbReference type="Pfam" id="PF01243">
    <property type="entry name" value="PNPOx_N"/>
    <property type="match status" value="1"/>
</dbReference>
<reference evidence="2 3" key="1">
    <citation type="submission" date="2023-07" db="EMBL/GenBank/DDBJ databases">
        <title>Genomic Encyclopedia of Type Strains, Phase IV (KMG-IV): sequencing the most valuable type-strain genomes for metagenomic binning, comparative biology and taxonomic classification.</title>
        <authorList>
            <person name="Goeker M."/>
        </authorList>
    </citation>
    <scope>NUCLEOTIDE SEQUENCE [LARGE SCALE GENOMIC DNA]</scope>
    <source>
        <strain evidence="2 3">DSM 12751</strain>
    </source>
</reference>
<organism evidence="2 3">
    <name type="scientific">Caldalkalibacillus horti</name>
    <dbReference type="NCBI Taxonomy" id="77523"/>
    <lineage>
        <taxon>Bacteria</taxon>
        <taxon>Bacillati</taxon>
        <taxon>Bacillota</taxon>
        <taxon>Bacilli</taxon>
        <taxon>Bacillales</taxon>
        <taxon>Bacillaceae</taxon>
        <taxon>Caldalkalibacillus</taxon>
    </lineage>
</organism>
<dbReference type="PANTHER" id="PTHR42815:SF2">
    <property type="entry name" value="FAD-BINDING, PUTATIVE (AFU_ORTHOLOGUE AFUA_6G07600)-RELATED"/>
    <property type="match status" value="1"/>
</dbReference>
<sequence>MDIFNEQITSLEELEELRPILGQPSKLVQEKVVHSLDLLSKEFIAKSPFLLIATSDAKGCCDVSPRGDAPGFVHVIDDKHLFIPERPGNKRMDSIRNILENPHIGLIFLIPGLGETFRVNGKACISRDPQLLERTAVNGKVPLLGIGVEIVEGYMHCAKAFKRSGLWQPEAWLSEAERPTAAKIIAAHVSTKSAITEKEVTDSLNESYTKRLY</sequence>
<accession>A0ABT9VUP8</accession>
<feature type="domain" description="Pyridoxamine 5'-phosphate oxidase N-terminal" evidence="1">
    <location>
        <begin position="41"/>
        <end position="135"/>
    </location>
</feature>
<evidence type="ECO:0000313" key="2">
    <source>
        <dbReference type="EMBL" id="MDQ0164716.1"/>
    </source>
</evidence>
<dbReference type="EMBL" id="JAUSTY010000002">
    <property type="protein sequence ID" value="MDQ0164716.1"/>
    <property type="molecule type" value="Genomic_DNA"/>
</dbReference>
<proteinExistence type="predicted"/>
<gene>
    <name evidence="2" type="ORF">J2S11_000616</name>
</gene>
<protein>
    <submittedName>
        <fullName evidence="2">PPOX class probable FMN-dependent enzyme</fullName>
    </submittedName>
</protein>
<dbReference type="NCBIfam" id="TIGR04025">
    <property type="entry name" value="PPOX_FMN_DR2398"/>
    <property type="match status" value="1"/>
</dbReference>
<keyword evidence="3" id="KW-1185">Reference proteome</keyword>
<dbReference type="Gene3D" id="2.30.110.10">
    <property type="entry name" value="Electron Transport, Fmn-binding Protein, Chain A"/>
    <property type="match status" value="1"/>
</dbReference>
<dbReference type="Proteomes" id="UP001235840">
    <property type="component" value="Unassembled WGS sequence"/>
</dbReference>
<dbReference type="SUPFAM" id="SSF50475">
    <property type="entry name" value="FMN-binding split barrel"/>
    <property type="match status" value="1"/>
</dbReference>
<dbReference type="InterPro" id="IPR011576">
    <property type="entry name" value="Pyridox_Oxase_N"/>
</dbReference>
<comment type="caution">
    <text evidence="2">The sequence shown here is derived from an EMBL/GenBank/DDBJ whole genome shotgun (WGS) entry which is preliminary data.</text>
</comment>
<dbReference type="InterPro" id="IPR012349">
    <property type="entry name" value="Split_barrel_FMN-bd"/>
</dbReference>